<dbReference type="Proteomes" id="UP001153737">
    <property type="component" value="Chromosome 15"/>
</dbReference>
<name>A0A9N9SEH9_PHACE</name>
<keyword evidence="2" id="KW-1185">Reference proteome</keyword>
<dbReference type="OrthoDB" id="6754517at2759"/>
<dbReference type="PANTHER" id="PTHR10773:SF19">
    <property type="match status" value="1"/>
</dbReference>
<organism evidence="1 2">
    <name type="scientific">Phaedon cochleariae</name>
    <name type="common">Mustard beetle</name>
    <dbReference type="NCBI Taxonomy" id="80249"/>
    <lineage>
        <taxon>Eukaryota</taxon>
        <taxon>Metazoa</taxon>
        <taxon>Ecdysozoa</taxon>
        <taxon>Arthropoda</taxon>
        <taxon>Hexapoda</taxon>
        <taxon>Insecta</taxon>
        <taxon>Pterygota</taxon>
        <taxon>Neoptera</taxon>
        <taxon>Endopterygota</taxon>
        <taxon>Coleoptera</taxon>
        <taxon>Polyphaga</taxon>
        <taxon>Cucujiformia</taxon>
        <taxon>Chrysomeloidea</taxon>
        <taxon>Chrysomelidae</taxon>
        <taxon>Chrysomelinae</taxon>
        <taxon>Chrysomelini</taxon>
        <taxon>Phaedon</taxon>
    </lineage>
</organism>
<evidence type="ECO:0000313" key="2">
    <source>
        <dbReference type="Proteomes" id="UP001153737"/>
    </source>
</evidence>
<sequence length="511" mass="59148">MSNVNLMRKNSDVATENVTDFCGPTSSSDYNTDSSCLPRICEETNSSKEVVSTEVDSISSNSEAVEHNIFDIPLDITNMDVIFEENINNIEITSLSGTQTENPDLVDDSTLLNYAIERVSDHEEYQEIVVNDQVGGEIEEEGDDYIRGNAEVCSPSDEAPSVDEKMQEEFGMKRKKKGNQREIRKAKRNRGEFYIGHKNKEKQGKNVKENPCIEGCANSCKDIGEDRRKLLFENYWALSHQRKKDFIVNHIDIHEVKRRRIETESRKSLTRNYFLPKGDEKIKVCRRFFMRTLDVSDKLLRYTENSRSDIETSKIYERGKHDPKNKTPASYTDYVISFINKLPAVPSHYCRKDGTRKYLPTEFKNISNLYRIYGKFMDQENINKKPNKVSLQVFKKIFKNDFNIGFHIPKKDKCLKCEKYKNSQNDLINEEQQSEYSQHIREKELQIKHSMKIRKEERLGLKYNVKKKAANNKKEYACTGGGPAKETPSTDWEIEILGILGKTFFEGVDSS</sequence>
<dbReference type="EMBL" id="OU896721">
    <property type="protein sequence ID" value="CAG9817185.1"/>
    <property type="molecule type" value="Genomic_DNA"/>
</dbReference>
<reference evidence="1" key="2">
    <citation type="submission" date="2022-10" db="EMBL/GenBank/DDBJ databases">
        <authorList>
            <consortium name="ENA_rothamsted_submissions"/>
            <consortium name="culmorum"/>
            <person name="King R."/>
        </authorList>
    </citation>
    <scope>NUCLEOTIDE SEQUENCE</scope>
</reference>
<dbReference type="AlphaFoldDB" id="A0A9N9SEH9"/>
<reference evidence="1" key="1">
    <citation type="submission" date="2022-01" db="EMBL/GenBank/DDBJ databases">
        <authorList>
            <person name="King R."/>
        </authorList>
    </citation>
    <scope>NUCLEOTIDE SEQUENCE</scope>
</reference>
<accession>A0A9N9SEH9</accession>
<protein>
    <submittedName>
        <fullName evidence="1">Uncharacterized protein</fullName>
    </submittedName>
</protein>
<proteinExistence type="predicted"/>
<dbReference type="PANTHER" id="PTHR10773">
    <property type="entry name" value="DNA-DIRECTED RNA POLYMERASES I, II, AND III SUBUNIT RPABC2"/>
    <property type="match status" value="1"/>
</dbReference>
<evidence type="ECO:0000313" key="1">
    <source>
        <dbReference type="EMBL" id="CAG9817185.1"/>
    </source>
</evidence>
<gene>
    <name evidence="1" type="ORF">PHAECO_LOCUS5060</name>
</gene>